<gene>
    <name evidence="2" type="ORF">V1264_019296</name>
</gene>
<dbReference type="GO" id="GO:0003824">
    <property type="term" value="F:catalytic activity"/>
    <property type="evidence" value="ECO:0007669"/>
    <property type="project" value="InterPro"/>
</dbReference>
<dbReference type="InterPro" id="IPR036928">
    <property type="entry name" value="AS_sf"/>
</dbReference>
<dbReference type="SUPFAM" id="SSF75304">
    <property type="entry name" value="Amidase signature (AS) enzymes"/>
    <property type="match status" value="1"/>
</dbReference>
<feature type="domain" description="Amidase" evidence="1">
    <location>
        <begin position="90"/>
        <end position="508"/>
    </location>
</feature>
<dbReference type="PANTHER" id="PTHR11895">
    <property type="entry name" value="TRANSAMIDASE"/>
    <property type="match status" value="1"/>
</dbReference>
<dbReference type="AlphaFoldDB" id="A0AAN9BGY7"/>
<dbReference type="InterPro" id="IPR000120">
    <property type="entry name" value="Amidase"/>
</dbReference>
<dbReference type="NCBIfam" id="NF005565">
    <property type="entry name" value="PRK07235.1"/>
    <property type="match status" value="1"/>
</dbReference>
<keyword evidence="3" id="KW-1185">Reference proteome</keyword>
<dbReference type="PANTHER" id="PTHR11895:SF170">
    <property type="entry name" value="AMIDASE"/>
    <property type="match status" value="1"/>
</dbReference>
<proteinExistence type="predicted"/>
<dbReference type="EMBL" id="JBAMIC010000008">
    <property type="protein sequence ID" value="KAK7104604.1"/>
    <property type="molecule type" value="Genomic_DNA"/>
</dbReference>
<dbReference type="Proteomes" id="UP001374579">
    <property type="component" value="Unassembled WGS sequence"/>
</dbReference>
<protein>
    <recommendedName>
        <fullName evidence="1">Amidase domain-containing protein</fullName>
    </recommendedName>
</protein>
<sequence length="519" mass="56116">MASSDTYHASGLCGPRLEDFRALNEEMNFKLSDQVLQEMTEIAEGTTRAYQRISEIPDPSIPLVKYPRTPGYKPTPEDNPYNAWAWRCDIKGAPTGKLAGKTVAIKDNIAVAGVPMRNGTKILDGYVPEFDATLVSRILDEGGRILGKSGVEDMCLSGSSVTNSDGPVRNPHDETRITGGSSSGSGALVCGGQVDLAIGGDQGGSIRIPASFTGIVGLKPTWGLVPYTGASNIEPTVDHLGPMARTVTDCALLLEVIAGDDDGRDPRQKTDVVIPEYTKLLEQGVSGKKVGLLTEGFEACTEEAVKTVVRAAANKLTQVGAIVKETSIPMHKDAGAIWTVTGGQGAYKCMYESNGTGFFAKGFYPTSLQEATFRGRTTHPQDMQPIFKFFCLYMSHIDRMYGNKFYAKGQNLILELTKKYDAALQEFDVLIMPTMPYTASKMPAKDCSFKELHLNAMSMVANTMPYNSTGHPALSINAGFSPPDGQDKRKLPIGMMIVGRKFDEVTVLQFARAFEKLSG</sequence>
<comment type="caution">
    <text evidence="2">The sequence shown here is derived from an EMBL/GenBank/DDBJ whole genome shotgun (WGS) entry which is preliminary data.</text>
</comment>
<accession>A0AAN9BGY7</accession>
<dbReference type="Gene3D" id="3.90.1300.10">
    <property type="entry name" value="Amidase signature (AS) domain"/>
    <property type="match status" value="1"/>
</dbReference>
<evidence type="ECO:0000313" key="2">
    <source>
        <dbReference type="EMBL" id="KAK7104604.1"/>
    </source>
</evidence>
<dbReference type="InterPro" id="IPR023631">
    <property type="entry name" value="Amidase_dom"/>
</dbReference>
<evidence type="ECO:0000259" key="1">
    <source>
        <dbReference type="Pfam" id="PF01425"/>
    </source>
</evidence>
<organism evidence="2 3">
    <name type="scientific">Littorina saxatilis</name>
    <dbReference type="NCBI Taxonomy" id="31220"/>
    <lineage>
        <taxon>Eukaryota</taxon>
        <taxon>Metazoa</taxon>
        <taxon>Spiralia</taxon>
        <taxon>Lophotrochozoa</taxon>
        <taxon>Mollusca</taxon>
        <taxon>Gastropoda</taxon>
        <taxon>Caenogastropoda</taxon>
        <taxon>Littorinimorpha</taxon>
        <taxon>Littorinoidea</taxon>
        <taxon>Littorinidae</taxon>
        <taxon>Littorina</taxon>
    </lineage>
</organism>
<evidence type="ECO:0000313" key="3">
    <source>
        <dbReference type="Proteomes" id="UP001374579"/>
    </source>
</evidence>
<name>A0AAN9BGY7_9CAEN</name>
<dbReference type="Pfam" id="PF01425">
    <property type="entry name" value="Amidase"/>
    <property type="match status" value="1"/>
</dbReference>
<reference evidence="2 3" key="1">
    <citation type="submission" date="2024-02" db="EMBL/GenBank/DDBJ databases">
        <title>Chromosome-scale genome assembly of the rough periwinkle Littorina saxatilis.</title>
        <authorList>
            <person name="De Jode A."/>
            <person name="Faria R."/>
            <person name="Formenti G."/>
            <person name="Sims Y."/>
            <person name="Smith T.P."/>
            <person name="Tracey A."/>
            <person name="Wood J.M.D."/>
            <person name="Zagrodzka Z.B."/>
            <person name="Johannesson K."/>
            <person name="Butlin R.K."/>
            <person name="Leder E.H."/>
        </authorList>
    </citation>
    <scope>NUCLEOTIDE SEQUENCE [LARGE SCALE GENOMIC DNA]</scope>
    <source>
        <strain evidence="2">Snail1</strain>
        <tissue evidence="2">Muscle</tissue>
    </source>
</reference>